<reference evidence="1 2" key="1">
    <citation type="submission" date="2019-07" db="EMBL/GenBank/DDBJ databases">
        <title>Draft genome sequences of 15 bacterial species constituting the stable defined intestinal microbiota of the GM15 gnotobiotic mouse model.</title>
        <authorList>
            <person name="Elie C."/>
            <person name="Mathieu A."/>
            <person name="Saliou A."/>
            <person name="Darnaud M."/>
            <person name="Leulier F."/>
            <person name="Tamellini A."/>
        </authorList>
    </citation>
    <scope>NUCLEOTIDE SEQUENCE [LARGE SCALE GENOMIC DNA]</scope>
    <source>
        <strain evidence="2">ASF 502</strain>
    </source>
</reference>
<evidence type="ECO:0000313" key="1">
    <source>
        <dbReference type="EMBL" id="NDO72024.1"/>
    </source>
</evidence>
<dbReference type="AlphaFoldDB" id="A0A9X5H8R4"/>
<comment type="caution">
    <text evidence="1">The sequence shown here is derived from an EMBL/GenBank/DDBJ whole genome shotgun (WGS) entry which is preliminary data.</text>
</comment>
<dbReference type="Proteomes" id="UP000474104">
    <property type="component" value="Unassembled WGS sequence"/>
</dbReference>
<dbReference type="RefSeq" id="WP_004081935.1">
    <property type="nucleotide sequence ID" value="NZ_VIRB01000149.1"/>
</dbReference>
<sequence>MSRPVFSFRPNLENPEHVRAWEILKRVPEGQKNRFLVQAILQKDQARYLEKMIRKAVRRELEGIRPEKRYVSVEPEVPGAEIQEPKIPDQMLDFLFQIE</sequence>
<proteinExistence type="predicted"/>
<accession>A0A9X5H8R4</accession>
<organism evidence="1 2">
    <name type="scientific">Schaedlerella arabinosiphila</name>
    <dbReference type="NCBI Taxonomy" id="2044587"/>
    <lineage>
        <taxon>Bacteria</taxon>
        <taxon>Bacillati</taxon>
        <taxon>Bacillota</taxon>
        <taxon>Clostridia</taxon>
        <taxon>Lachnospirales</taxon>
        <taxon>Lachnospiraceae</taxon>
        <taxon>Schaedlerella</taxon>
    </lineage>
</organism>
<dbReference type="OrthoDB" id="2054814at2"/>
<gene>
    <name evidence="1" type="ORF">FMM80_26595</name>
</gene>
<protein>
    <submittedName>
        <fullName evidence="1">Plasmid segregation centromere-binding protein ParR</fullName>
    </submittedName>
</protein>
<name>A0A9X5H8R4_9FIRM</name>
<dbReference type="EMBL" id="VIRB01000149">
    <property type="protein sequence ID" value="NDO72024.1"/>
    <property type="molecule type" value="Genomic_DNA"/>
</dbReference>
<evidence type="ECO:0000313" key="2">
    <source>
        <dbReference type="Proteomes" id="UP000474104"/>
    </source>
</evidence>